<protein>
    <recommendedName>
        <fullName evidence="5">Large ribosomal subunit protein bL25</fullName>
    </recommendedName>
    <alternativeName>
        <fullName evidence="5">General stress protein CTC</fullName>
    </alternativeName>
</protein>
<evidence type="ECO:0000256" key="3">
    <source>
        <dbReference type="ARBA" id="ARBA00022980"/>
    </source>
</evidence>
<feature type="domain" description="Large ribosomal subunit protein bL25 beta" evidence="8">
    <location>
        <begin position="97"/>
        <end position="181"/>
    </location>
</feature>
<dbReference type="NCBIfam" id="TIGR00731">
    <property type="entry name" value="bL25_bact_ctc"/>
    <property type="match status" value="1"/>
</dbReference>
<keyword evidence="2 5" id="KW-0694">RNA-binding</keyword>
<feature type="domain" description="Large ribosomal subunit protein bL25 L25" evidence="7">
    <location>
        <begin position="6"/>
        <end position="89"/>
    </location>
</feature>
<comment type="subunit">
    <text evidence="5">Part of the 50S ribosomal subunit; part of the 5S rRNA/L5/L18/L25 subcomplex. Contacts the 5S rRNA. Binds to the 5S rRNA independently of L5 and L18.</text>
</comment>
<dbReference type="InterPro" id="IPR020057">
    <property type="entry name" value="Ribosomal_bL25_b-dom"/>
</dbReference>
<dbReference type="GO" id="GO:0008097">
    <property type="term" value="F:5S rRNA binding"/>
    <property type="evidence" value="ECO:0007669"/>
    <property type="project" value="InterPro"/>
</dbReference>
<evidence type="ECO:0000256" key="4">
    <source>
        <dbReference type="ARBA" id="ARBA00023274"/>
    </source>
</evidence>
<evidence type="ECO:0000259" key="8">
    <source>
        <dbReference type="Pfam" id="PF14693"/>
    </source>
</evidence>
<dbReference type="Gene3D" id="2.170.120.20">
    <property type="entry name" value="Ribosomal protein L25, beta domain"/>
    <property type="match status" value="1"/>
</dbReference>
<dbReference type="InterPro" id="IPR020930">
    <property type="entry name" value="Ribosomal_uL5_bac-type"/>
</dbReference>
<dbReference type="InterPro" id="IPR011035">
    <property type="entry name" value="Ribosomal_bL25/Gln-tRNA_synth"/>
</dbReference>
<comment type="function">
    <text evidence="5">This is one of the proteins that binds to the 5S RNA in the ribosome where it forms part of the central protuberance.</text>
</comment>
<dbReference type="PANTHER" id="PTHR33284">
    <property type="entry name" value="RIBOSOMAL PROTEIN L25/GLN-TRNA SYNTHETASE, ANTI-CODON-BINDING DOMAIN-CONTAINING PROTEIN"/>
    <property type="match status" value="1"/>
</dbReference>
<organism evidence="9 10">
    <name type="scientific">Candidatus Taylorbacteria bacterium RIFCSPHIGHO2_02_FULL_44_12</name>
    <dbReference type="NCBI Taxonomy" id="1802308"/>
    <lineage>
        <taxon>Bacteria</taxon>
        <taxon>Candidatus Tayloriibacteriota</taxon>
    </lineage>
</organism>
<comment type="caution">
    <text evidence="9">The sequence shown here is derived from an EMBL/GenBank/DDBJ whole genome shotgun (WGS) entry which is preliminary data.</text>
</comment>
<dbReference type="InterPro" id="IPR001021">
    <property type="entry name" value="Ribosomal_bL25_long"/>
</dbReference>
<keyword evidence="4 5" id="KW-0687">Ribonucleoprotein</keyword>
<dbReference type="GO" id="GO:0022625">
    <property type="term" value="C:cytosolic large ribosomal subunit"/>
    <property type="evidence" value="ECO:0007669"/>
    <property type="project" value="TreeGrafter"/>
</dbReference>
<evidence type="ECO:0000256" key="2">
    <source>
        <dbReference type="ARBA" id="ARBA00022884"/>
    </source>
</evidence>
<evidence type="ECO:0000256" key="6">
    <source>
        <dbReference type="SAM" id="MobiDB-lite"/>
    </source>
</evidence>
<evidence type="ECO:0000313" key="10">
    <source>
        <dbReference type="Proteomes" id="UP000178413"/>
    </source>
</evidence>
<dbReference type="CDD" id="cd00495">
    <property type="entry name" value="Ribosomal_L25_TL5_CTC"/>
    <property type="match status" value="1"/>
</dbReference>
<dbReference type="EMBL" id="MHRM01000006">
    <property type="protein sequence ID" value="OHA24340.1"/>
    <property type="molecule type" value="Genomic_DNA"/>
</dbReference>
<dbReference type="Proteomes" id="UP000178413">
    <property type="component" value="Unassembled WGS sequence"/>
</dbReference>
<feature type="region of interest" description="Disordered" evidence="6">
    <location>
        <begin position="203"/>
        <end position="235"/>
    </location>
</feature>
<dbReference type="InterPro" id="IPR020056">
    <property type="entry name" value="Rbsml_bL25/Gln-tRNA_synth_N"/>
</dbReference>
<reference evidence="9 10" key="1">
    <citation type="journal article" date="2016" name="Nat. Commun.">
        <title>Thousands of microbial genomes shed light on interconnected biogeochemical processes in an aquifer system.</title>
        <authorList>
            <person name="Anantharaman K."/>
            <person name="Brown C.T."/>
            <person name="Hug L.A."/>
            <person name="Sharon I."/>
            <person name="Castelle C.J."/>
            <person name="Probst A.J."/>
            <person name="Thomas B.C."/>
            <person name="Singh A."/>
            <person name="Wilkins M.J."/>
            <person name="Karaoz U."/>
            <person name="Brodie E.L."/>
            <person name="Williams K.H."/>
            <person name="Hubbard S.S."/>
            <person name="Banfield J.F."/>
        </authorList>
    </citation>
    <scope>NUCLEOTIDE SEQUENCE [LARGE SCALE GENOMIC DNA]</scope>
</reference>
<evidence type="ECO:0000313" key="9">
    <source>
        <dbReference type="EMBL" id="OHA24340.1"/>
    </source>
</evidence>
<dbReference type="InterPro" id="IPR037121">
    <property type="entry name" value="Ribosomal_bL25_C"/>
</dbReference>
<accession>A0A1G2MK83</accession>
<evidence type="ECO:0000256" key="5">
    <source>
        <dbReference type="HAMAP-Rule" id="MF_01334"/>
    </source>
</evidence>
<dbReference type="InterPro" id="IPR029751">
    <property type="entry name" value="Ribosomal_L25_dom"/>
</dbReference>
<dbReference type="AlphaFoldDB" id="A0A1G2MK83"/>
<dbReference type="HAMAP" id="MF_01334">
    <property type="entry name" value="Ribosomal_bL25_CTC"/>
    <property type="match status" value="1"/>
</dbReference>
<keyword evidence="1 5" id="KW-0699">rRNA-binding</keyword>
<sequence length="235" mass="25677">MLSLLVKTRDSRSNNQDLRAKGVLPAVFYGPKQSSTTISVSMTDFKKVWKKAGESSVVNLKGENDIDLETLIHEVDIHPVSGEPRHADFYVIEKGKKVQVSVPLVFAGVAPAVKEKGGILVKVLREIEIEAAPKDLPHDISVDVSRLAKMSDVIQAKDLALPAGVRIKTNPEDIVASIAEAHEEIEETPSAIDMSAIEVEAKGKEVKEGDKVEEGIVDKEKPEEKGKKKEEGIRK</sequence>
<dbReference type="Gene3D" id="2.40.240.10">
    <property type="entry name" value="Ribosomal Protein L25, Chain P"/>
    <property type="match status" value="1"/>
</dbReference>
<evidence type="ECO:0000259" key="7">
    <source>
        <dbReference type="Pfam" id="PF01386"/>
    </source>
</evidence>
<dbReference type="Pfam" id="PF01386">
    <property type="entry name" value="Ribosomal_L25p"/>
    <property type="match status" value="1"/>
</dbReference>
<gene>
    <name evidence="5" type="primary">rplY</name>
    <name evidence="5" type="synonym">ctc</name>
    <name evidence="9" type="ORF">A3D50_02280</name>
</gene>
<dbReference type="Pfam" id="PF14693">
    <property type="entry name" value="Ribosomal_TL5_C"/>
    <property type="match status" value="1"/>
</dbReference>
<proteinExistence type="inferred from homology"/>
<comment type="similarity">
    <text evidence="5">Belongs to the bacterial ribosomal protein bL25 family. CTC subfamily.</text>
</comment>
<dbReference type="GO" id="GO:0006412">
    <property type="term" value="P:translation"/>
    <property type="evidence" value="ECO:0007669"/>
    <property type="project" value="UniProtKB-UniRule"/>
</dbReference>
<name>A0A1G2MK83_9BACT</name>
<dbReference type="PANTHER" id="PTHR33284:SF1">
    <property type="entry name" value="RIBOSOMAL PROTEIN L25_GLN-TRNA SYNTHETASE, ANTI-CODON-BINDING DOMAIN-CONTAINING PROTEIN"/>
    <property type="match status" value="1"/>
</dbReference>
<evidence type="ECO:0000256" key="1">
    <source>
        <dbReference type="ARBA" id="ARBA00022730"/>
    </source>
</evidence>
<keyword evidence="3 5" id="KW-0689">Ribosomal protein</keyword>
<dbReference type="SUPFAM" id="SSF50715">
    <property type="entry name" value="Ribosomal protein L25-like"/>
    <property type="match status" value="1"/>
</dbReference>
<dbReference type="GO" id="GO:0003735">
    <property type="term" value="F:structural constituent of ribosome"/>
    <property type="evidence" value="ECO:0007669"/>
    <property type="project" value="InterPro"/>
</dbReference>
<dbReference type="STRING" id="1802308.A3D50_02280"/>